<keyword evidence="5" id="KW-1185">Reference proteome</keyword>
<sequence length="280" mass="29711">MSYDWYPPSRPRPVDGGVRARSRRGHIGQHWWSARFIEGLESIGVGGRLSRGKRYARAGQVVELRIDAGAAVALVQGSRARPYRVRVGVVAFGKREWAGIEQALAADAWYTAKLLAGEMPPDIEEVFAAAGLDLFPAGVRDLAMDCSCPDSEVPCKHLAATLYLLAESFDDDPFAVLALRGRSRDELLANLGARRGGTAAGAGSVEAPGPPPLSEVLDTFYTAPRPPAGPSPAAVAIDSLLDQVPAGGIAVRGRDVVELLRPAYRALGDRAATAPPPAER</sequence>
<protein>
    <recommendedName>
        <fullName evidence="3">SWIM-type domain-containing protein</fullName>
    </recommendedName>
</protein>
<gene>
    <name evidence="4" type="ordered locus">BLASA_2734</name>
</gene>
<dbReference type="HOGENOM" id="CLU_053146_2_2_11"/>
<keyword evidence="1" id="KW-0479">Metal-binding</keyword>
<feature type="domain" description="SWIM-type" evidence="3">
    <location>
        <begin position="135"/>
        <end position="166"/>
    </location>
</feature>
<keyword evidence="1" id="KW-0863">Zinc-finger</keyword>
<reference evidence="5" key="2">
    <citation type="submission" date="2012-02" db="EMBL/GenBank/DDBJ databases">
        <title>Complete genome sequence of Blastococcus saxobsidens strain DD2.</title>
        <authorList>
            <person name="Genoscope."/>
        </authorList>
    </citation>
    <scope>NUCLEOTIDE SEQUENCE [LARGE SCALE GENOMIC DNA]</scope>
    <source>
        <strain evidence="5">DD2</strain>
    </source>
</reference>
<dbReference type="KEGG" id="bsd:BLASA_2734"/>
<name>H6RJV4_BLASD</name>
<evidence type="ECO:0000259" key="3">
    <source>
        <dbReference type="PROSITE" id="PS50966"/>
    </source>
</evidence>
<organism evidence="4 5">
    <name type="scientific">Blastococcus saxobsidens (strain DD2)</name>
    <dbReference type="NCBI Taxonomy" id="1146883"/>
    <lineage>
        <taxon>Bacteria</taxon>
        <taxon>Bacillati</taxon>
        <taxon>Actinomycetota</taxon>
        <taxon>Actinomycetes</taxon>
        <taxon>Geodermatophilales</taxon>
        <taxon>Geodermatophilaceae</taxon>
        <taxon>Blastococcus</taxon>
    </lineage>
</organism>
<dbReference type="RefSeq" id="WP_014376490.1">
    <property type="nucleotide sequence ID" value="NC_016943.1"/>
</dbReference>
<dbReference type="AlphaFoldDB" id="H6RJV4"/>
<dbReference type="PROSITE" id="PS50966">
    <property type="entry name" value="ZF_SWIM"/>
    <property type="match status" value="1"/>
</dbReference>
<evidence type="ECO:0000313" key="5">
    <source>
        <dbReference type="Proteomes" id="UP000007517"/>
    </source>
</evidence>
<dbReference type="GO" id="GO:0008270">
    <property type="term" value="F:zinc ion binding"/>
    <property type="evidence" value="ECO:0007669"/>
    <property type="project" value="UniProtKB-KW"/>
</dbReference>
<dbReference type="Proteomes" id="UP000007517">
    <property type="component" value="Chromosome"/>
</dbReference>
<keyword evidence="1" id="KW-0862">Zinc</keyword>
<accession>H6RJV4</accession>
<feature type="region of interest" description="Disordered" evidence="2">
    <location>
        <begin position="1"/>
        <end position="20"/>
    </location>
</feature>
<dbReference type="Pfam" id="PF04434">
    <property type="entry name" value="SWIM"/>
    <property type="match status" value="1"/>
</dbReference>
<evidence type="ECO:0000256" key="1">
    <source>
        <dbReference type="PROSITE-ProRule" id="PRU00325"/>
    </source>
</evidence>
<reference evidence="4 5" key="1">
    <citation type="journal article" date="2012" name="J. Bacteriol.">
        <title>Genome Sequence of Blastococcus saxobsidens DD2, a Stone-Inhabiting Bacterium.</title>
        <authorList>
            <person name="Chouaia B."/>
            <person name="Crotti E."/>
            <person name="Brusetti L."/>
            <person name="Daffonchio D."/>
            <person name="Essoussi I."/>
            <person name="Nouioui I."/>
            <person name="Sbissi I."/>
            <person name="Ghodhbane-Gtari F."/>
            <person name="Gtari M."/>
            <person name="Vacherie B."/>
            <person name="Barbe V."/>
            <person name="Medigue C."/>
            <person name="Gury J."/>
            <person name="Pujic P."/>
            <person name="Normand P."/>
        </authorList>
    </citation>
    <scope>NUCLEOTIDE SEQUENCE [LARGE SCALE GENOMIC DNA]</scope>
    <source>
        <strain evidence="4 5">DD2</strain>
    </source>
</reference>
<dbReference type="InterPro" id="IPR007527">
    <property type="entry name" value="Znf_SWIM"/>
</dbReference>
<dbReference type="PANTHER" id="PTHR38133">
    <property type="entry name" value="SLR1429 PROTEIN"/>
    <property type="match status" value="1"/>
</dbReference>
<evidence type="ECO:0000256" key="2">
    <source>
        <dbReference type="SAM" id="MobiDB-lite"/>
    </source>
</evidence>
<evidence type="ECO:0000313" key="4">
    <source>
        <dbReference type="EMBL" id="CCG03607.1"/>
    </source>
</evidence>
<dbReference type="EMBL" id="FO117623">
    <property type="protein sequence ID" value="CCG03607.1"/>
    <property type="molecule type" value="Genomic_DNA"/>
</dbReference>
<dbReference type="STRING" id="1146883.BLASA_2734"/>
<dbReference type="eggNOG" id="COG4279">
    <property type="taxonomic scope" value="Bacteria"/>
</dbReference>
<dbReference type="PANTHER" id="PTHR38133:SF1">
    <property type="entry name" value="SLR1429 PROTEIN"/>
    <property type="match status" value="1"/>
</dbReference>
<proteinExistence type="predicted"/>
<dbReference type="OrthoDB" id="188274at2"/>